<accession>K2PPH2</accession>
<name>K2PPH2_9LACT</name>
<evidence type="ECO:0000256" key="1">
    <source>
        <dbReference type="SAM" id="Coils"/>
    </source>
</evidence>
<feature type="coiled-coil region" evidence="1">
    <location>
        <begin position="42"/>
        <end position="92"/>
    </location>
</feature>
<dbReference type="PATRIC" id="fig|1231377.3.peg.444"/>
<dbReference type="Proteomes" id="UP000006787">
    <property type="component" value="Unassembled WGS sequence"/>
</dbReference>
<dbReference type="AlphaFoldDB" id="K2PPH2"/>
<proteinExistence type="predicted"/>
<gene>
    <name evidence="2" type="ORF">C426_0442</name>
</gene>
<organism evidence="2 3">
    <name type="scientific">Lactococcus garvieae DCC43</name>
    <dbReference type="NCBI Taxonomy" id="1231377"/>
    <lineage>
        <taxon>Bacteria</taxon>
        <taxon>Bacillati</taxon>
        <taxon>Bacillota</taxon>
        <taxon>Bacilli</taxon>
        <taxon>Lactobacillales</taxon>
        <taxon>Streptococcaceae</taxon>
        <taxon>Lactococcus</taxon>
    </lineage>
</organism>
<reference evidence="2 3" key="1">
    <citation type="journal article" date="2012" name="J. Bacteriol.">
        <title>Genome Sequence of the Bacteriocin-Producing Strain Lactococcus garvieae DCC43.</title>
        <authorList>
            <person name="Gabrielsen C."/>
            <person name="Brede D.A."/>
            <person name="Hernandez P.E."/>
            <person name="Nes I.F."/>
            <person name="Diep D.B."/>
        </authorList>
    </citation>
    <scope>NUCLEOTIDE SEQUENCE [LARGE SCALE GENOMIC DNA]</scope>
    <source>
        <strain evidence="2 3">DCC43</strain>
    </source>
</reference>
<evidence type="ECO:0000313" key="2">
    <source>
        <dbReference type="EMBL" id="EKF52169.1"/>
    </source>
</evidence>
<keyword evidence="1" id="KW-0175">Coiled coil</keyword>
<sequence>MNELTFEERLKQLRKTYLEGGNEDKESQEINAFMSLSKEDKIKKIEEHLSEINRKKEILESTLQDETSNISREDLEHNLEALGAKKQLMLQKLEYVKKDEFNGAKREKIKRQLAELEFKRCRLRMNNKDCSKLDKKIQEKQRRFRNDI</sequence>
<dbReference type="EMBL" id="AMQS01000004">
    <property type="protein sequence ID" value="EKF52169.1"/>
    <property type="molecule type" value="Genomic_DNA"/>
</dbReference>
<dbReference type="RefSeq" id="WP_003134673.1">
    <property type="nucleotide sequence ID" value="NZ_AMQS01000004.1"/>
</dbReference>
<evidence type="ECO:0000313" key="3">
    <source>
        <dbReference type="Proteomes" id="UP000006787"/>
    </source>
</evidence>
<protein>
    <submittedName>
        <fullName evidence="2">Uncharacterized protein</fullName>
    </submittedName>
</protein>
<comment type="caution">
    <text evidence="2">The sequence shown here is derived from an EMBL/GenBank/DDBJ whole genome shotgun (WGS) entry which is preliminary data.</text>
</comment>